<dbReference type="InterPro" id="IPR011705">
    <property type="entry name" value="BACK"/>
</dbReference>
<dbReference type="PANTHER" id="PTHR45774">
    <property type="entry name" value="BTB/POZ DOMAIN-CONTAINING"/>
    <property type="match status" value="1"/>
</dbReference>
<evidence type="ECO:0008006" key="5">
    <source>
        <dbReference type="Google" id="ProtNLM"/>
    </source>
</evidence>
<evidence type="ECO:0000259" key="2">
    <source>
        <dbReference type="Pfam" id="PF07707"/>
    </source>
</evidence>
<reference evidence="3" key="1">
    <citation type="submission" date="2019-08" db="EMBL/GenBank/DDBJ databases">
        <title>The improved chromosome-level genome for the pearl oyster Pinctada fucata martensii using PacBio sequencing and Hi-C.</title>
        <authorList>
            <person name="Zheng Z."/>
        </authorList>
    </citation>
    <scope>NUCLEOTIDE SEQUENCE</scope>
    <source>
        <strain evidence="3">ZZ-2019</strain>
        <tissue evidence="3">Adductor muscle</tissue>
    </source>
</reference>
<dbReference type="Gene3D" id="3.30.710.10">
    <property type="entry name" value="Potassium Channel Kv1.1, Chain A"/>
    <property type="match status" value="1"/>
</dbReference>
<dbReference type="Pfam" id="PF00651">
    <property type="entry name" value="BTB"/>
    <property type="match status" value="1"/>
</dbReference>
<gene>
    <name evidence="3" type="ORF">FSP39_013168</name>
</gene>
<dbReference type="PANTHER" id="PTHR45774:SF3">
    <property type="entry name" value="BTB (POZ) DOMAIN-CONTAINING 2B-RELATED"/>
    <property type="match status" value="1"/>
</dbReference>
<dbReference type="AlphaFoldDB" id="A0AA88YUU6"/>
<comment type="caution">
    <text evidence="3">The sequence shown here is derived from an EMBL/GenBank/DDBJ whole genome shotgun (WGS) entry which is preliminary data.</text>
</comment>
<dbReference type="Pfam" id="PF07707">
    <property type="entry name" value="BACK"/>
    <property type="match status" value="1"/>
</dbReference>
<evidence type="ECO:0000313" key="3">
    <source>
        <dbReference type="EMBL" id="KAK3106122.1"/>
    </source>
</evidence>
<name>A0AA88YUU6_PINIB</name>
<dbReference type="InterPro" id="IPR011333">
    <property type="entry name" value="SKP1/BTB/POZ_sf"/>
</dbReference>
<sequence length="203" mass="23534">MVLTTMTAIHHSGFTFIERPTYSPDFAPKTKAAISGTHFQFDNDFILVVDGFLSSQDKYVYTDEICLRLKNVMRIMYVAKKYCVDRLTSKCKQFVQKNINGNNACKLMDEAVKFSDEDIRQSCLQKIKKDTEACIQSQEFINICNESLELITKLEKITMKEESLYEQVIKWCDAECDRQQLAVTWLNKRNKHTFPSNEGAVLR</sequence>
<dbReference type="EMBL" id="VSWD01000003">
    <property type="protein sequence ID" value="KAK3106122.1"/>
    <property type="molecule type" value="Genomic_DNA"/>
</dbReference>
<feature type="domain" description="BACK" evidence="2">
    <location>
        <begin position="105"/>
        <end position="183"/>
    </location>
</feature>
<protein>
    <recommendedName>
        <fullName evidence="5">BACK domain-containing protein</fullName>
    </recommendedName>
</protein>
<dbReference type="SUPFAM" id="SSF54695">
    <property type="entry name" value="POZ domain"/>
    <property type="match status" value="1"/>
</dbReference>
<evidence type="ECO:0000259" key="1">
    <source>
        <dbReference type="Pfam" id="PF00651"/>
    </source>
</evidence>
<dbReference type="Proteomes" id="UP001186944">
    <property type="component" value="Unassembled WGS sequence"/>
</dbReference>
<dbReference type="InterPro" id="IPR000210">
    <property type="entry name" value="BTB/POZ_dom"/>
</dbReference>
<proteinExistence type="predicted"/>
<evidence type="ECO:0000313" key="4">
    <source>
        <dbReference type="Proteomes" id="UP001186944"/>
    </source>
</evidence>
<accession>A0AA88YUU6</accession>
<keyword evidence="4" id="KW-1185">Reference proteome</keyword>
<feature type="domain" description="BTB" evidence="1">
    <location>
        <begin position="58"/>
        <end position="98"/>
    </location>
</feature>
<dbReference type="Gene3D" id="1.25.40.420">
    <property type="match status" value="1"/>
</dbReference>
<organism evidence="3 4">
    <name type="scientific">Pinctada imbricata</name>
    <name type="common">Atlantic pearl-oyster</name>
    <name type="synonym">Pinctada martensii</name>
    <dbReference type="NCBI Taxonomy" id="66713"/>
    <lineage>
        <taxon>Eukaryota</taxon>
        <taxon>Metazoa</taxon>
        <taxon>Spiralia</taxon>
        <taxon>Lophotrochozoa</taxon>
        <taxon>Mollusca</taxon>
        <taxon>Bivalvia</taxon>
        <taxon>Autobranchia</taxon>
        <taxon>Pteriomorphia</taxon>
        <taxon>Pterioida</taxon>
        <taxon>Pterioidea</taxon>
        <taxon>Pteriidae</taxon>
        <taxon>Pinctada</taxon>
    </lineage>
</organism>